<dbReference type="Proteomes" id="UP000192602">
    <property type="component" value="Unassembled WGS sequence"/>
</dbReference>
<dbReference type="Gene3D" id="3.40.50.10610">
    <property type="entry name" value="ABC-type transport auxiliary lipoprotein component"/>
    <property type="match status" value="1"/>
</dbReference>
<dbReference type="OrthoDB" id="220004at2"/>
<accession>A0A1W1WR41</accession>
<dbReference type="AlphaFoldDB" id="A0A1W1WR41"/>
<feature type="chain" id="PRO_5012619247" evidence="1">
    <location>
        <begin position="24"/>
        <end position="347"/>
    </location>
</feature>
<gene>
    <name evidence="2" type="ORF">SAMN05660197_0545</name>
</gene>
<protein>
    <submittedName>
        <fullName evidence="2">Uncharacterized protein</fullName>
    </submittedName>
</protein>
<keyword evidence="1" id="KW-0732">Signal</keyword>
<proteinExistence type="predicted"/>
<dbReference type="STRING" id="1069081.SAMN05660197_0545"/>
<evidence type="ECO:0000313" key="3">
    <source>
        <dbReference type="Proteomes" id="UP000192602"/>
    </source>
</evidence>
<dbReference type="RefSeq" id="WP_084275041.1">
    <property type="nucleotide sequence ID" value="NZ_AP026671.1"/>
</dbReference>
<evidence type="ECO:0000256" key="1">
    <source>
        <dbReference type="SAM" id="SignalP"/>
    </source>
</evidence>
<reference evidence="3" key="1">
    <citation type="submission" date="2017-04" db="EMBL/GenBank/DDBJ databases">
        <authorList>
            <person name="Varghese N."/>
            <person name="Submissions S."/>
        </authorList>
    </citation>
    <scope>NUCLEOTIDE SEQUENCE [LARGE SCALE GENOMIC DNA]</scope>
    <source>
        <strain evidence="3">DSM 16512</strain>
    </source>
</reference>
<name>A0A1W1WR41_9BACT</name>
<dbReference type="PROSITE" id="PS51257">
    <property type="entry name" value="PROKAR_LIPOPROTEIN"/>
    <property type="match status" value="1"/>
</dbReference>
<dbReference type="EMBL" id="FWWZ01000001">
    <property type="protein sequence ID" value="SMC08778.1"/>
    <property type="molecule type" value="Genomic_DNA"/>
</dbReference>
<sequence length="347" mass="39256">MKKLAWYLSLGLAIMLLSGCGIAAAKKRIPKLEKPKQEVTTNETKYSVSLQTIGDMLYEIEDPDIYIYIQPITNKTTGIGKVPEDIAGMLKSSFMNMGYKVHVVSNPDFIPKGAEAFVIEGEISEFDAIKSENANYNLGLYFGKGQGETDISKQADYGYQEIKLGVDLRAINLNTLEYVPFAFAKNKVIIKRLTDSNEVGFNIAGSGYALTGSASVQNGVHESLRLLAEASSVELLGKLRLLPYWLAIPGAMPEYQVINNYKRKFRSLPPEKKAIYVYYLLGKFYPDMNENNFYNYIIRFKKEYGIYPPDDTITPELFVKLLINLPNTQVKRKIEYKRKKLLKSILE</sequence>
<keyword evidence="3" id="KW-1185">Reference proteome</keyword>
<feature type="signal peptide" evidence="1">
    <location>
        <begin position="1"/>
        <end position="23"/>
    </location>
</feature>
<organism evidence="2 3">
    <name type="scientific">Nitratiruptor tergarcus DSM 16512</name>
    <dbReference type="NCBI Taxonomy" id="1069081"/>
    <lineage>
        <taxon>Bacteria</taxon>
        <taxon>Pseudomonadati</taxon>
        <taxon>Campylobacterota</taxon>
        <taxon>Epsilonproteobacteria</taxon>
        <taxon>Nautiliales</taxon>
        <taxon>Nitratiruptoraceae</taxon>
        <taxon>Nitratiruptor</taxon>
    </lineage>
</organism>
<evidence type="ECO:0000313" key="2">
    <source>
        <dbReference type="EMBL" id="SMC08778.1"/>
    </source>
</evidence>